<keyword evidence="1" id="KW-0808">Transferase</keyword>
<dbReference type="EMBL" id="CADCUQ010000092">
    <property type="protein sequence ID" value="CAA9376712.1"/>
    <property type="molecule type" value="Genomic_DNA"/>
</dbReference>
<sequence>MRITMFVGRADLSGGQRVIHIYAQKLQERGHEVLVIARPPRRPTLRERLRWKLLKKPLPAAARPSASYFDAAEHPRDYTFRYLDEYRPATAADVPDADVVVATWWETAEWVKTFPASKGAKAYFIQHYEAFAGGEARVDATWRLPMHKICVAQWLVDIAHKRFSDLSAELVANAVDLEQFTAGPRGKQPVPTVGVMYSPIPFKGCDVSLKAYEIARRQVPELKLIAFGAIDPQASLPLPDGAEFRFQPPQDELRDYYGRCDAWLFGSRSEGFGLPLLEAMACRTPVIATPAGAAPELVARGGGVLVLMEDPEAMAEAILRVVRT</sequence>
<dbReference type="SUPFAM" id="SSF53756">
    <property type="entry name" value="UDP-Glycosyltransferase/glycogen phosphorylase"/>
    <property type="match status" value="1"/>
</dbReference>
<dbReference type="Pfam" id="PF13692">
    <property type="entry name" value="Glyco_trans_1_4"/>
    <property type="match status" value="1"/>
</dbReference>
<accession>A0A6J4N3X0</accession>
<dbReference type="PANTHER" id="PTHR12526">
    <property type="entry name" value="GLYCOSYLTRANSFERASE"/>
    <property type="match status" value="1"/>
</dbReference>
<organism evidence="1">
    <name type="scientific">uncultured Phycisphaerae bacterium</name>
    <dbReference type="NCBI Taxonomy" id="904963"/>
    <lineage>
        <taxon>Bacteria</taxon>
        <taxon>Pseudomonadati</taxon>
        <taxon>Planctomycetota</taxon>
        <taxon>Phycisphaerae</taxon>
        <taxon>environmental samples</taxon>
    </lineage>
</organism>
<dbReference type="GO" id="GO:0016740">
    <property type="term" value="F:transferase activity"/>
    <property type="evidence" value="ECO:0007669"/>
    <property type="project" value="UniProtKB-KW"/>
</dbReference>
<name>A0A6J4N3X0_9BACT</name>
<reference evidence="1" key="1">
    <citation type="submission" date="2020-02" db="EMBL/GenBank/DDBJ databases">
        <authorList>
            <person name="Meier V. D."/>
        </authorList>
    </citation>
    <scope>NUCLEOTIDE SEQUENCE</scope>
    <source>
        <strain evidence="1">AVDCRST_MAG64</strain>
    </source>
</reference>
<proteinExistence type="predicted"/>
<dbReference type="Gene3D" id="3.40.50.2000">
    <property type="entry name" value="Glycogen Phosphorylase B"/>
    <property type="match status" value="1"/>
</dbReference>
<evidence type="ECO:0000313" key="1">
    <source>
        <dbReference type="EMBL" id="CAA9376712.1"/>
    </source>
</evidence>
<gene>
    <name evidence="1" type="ORF">AVDCRST_MAG64-344</name>
</gene>
<dbReference type="Gene3D" id="3.40.50.11090">
    <property type="match status" value="1"/>
</dbReference>
<dbReference type="AlphaFoldDB" id="A0A6J4N3X0"/>
<dbReference type="PANTHER" id="PTHR12526:SF584">
    <property type="entry name" value="GLYCOSYLTRANSFERASE"/>
    <property type="match status" value="1"/>
</dbReference>
<protein>
    <submittedName>
        <fullName evidence="1">Glycosyl transferase, group 1 family protein</fullName>
    </submittedName>
</protein>
<feature type="non-terminal residue" evidence="1">
    <location>
        <position position="324"/>
    </location>
</feature>
<dbReference type="CDD" id="cd03801">
    <property type="entry name" value="GT4_PimA-like"/>
    <property type="match status" value="1"/>
</dbReference>